<dbReference type="AlphaFoldDB" id="A0A699TL65"/>
<comment type="caution">
    <text evidence="2">The sequence shown here is derived from an EMBL/GenBank/DDBJ whole genome shotgun (WGS) entry which is preliminary data.</text>
</comment>
<organism evidence="2">
    <name type="scientific">Tanacetum cinerariifolium</name>
    <name type="common">Dalmatian daisy</name>
    <name type="synonym">Chrysanthemum cinerariifolium</name>
    <dbReference type="NCBI Taxonomy" id="118510"/>
    <lineage>
        <taxon>Eukaryota</taxon>
        <taxon>Viridiplantae</taxon>
        <taxon>Streptophyta</taxon>
        <taxon>Embryophyta</taxon>
        <taxon>Tracheophyta</taxon>
        <taxon>Spermatophyta</taxon>
        <taxon>Magnoliopsida</taxon>
        <taxon>eudicotyledons</taxon>
        <taxon>Gunneridae</taxon>
        <taxon>Pentapetalae</taxon>
        <taxon>asterids</taxon>
        <taxon>campanulids</taxon>
        <taxon>Asterales</taxon>
        <taxon>Asteraceae</taxon>
        <taxon>Asteroideae</taxon>
        <taxon>Anthemideae</taxon>
        <taxon>Anthemidinae</taxon>
        <taxon>Tanacetum</taxon>
    </lineage>
</organism>
<evidence type="ECO:0000313" key="2">
    <source>
        <dbReference type="EMBL" id="GFD10513.1"/>
    </source>
</evidence>
<feature type="non-terminal residue" evidence="2">
    <location>
        <position position="214"/>
    </location>
</feature>
<dbReference type="EMBL" id="BKCJ011252794">
    <property type="protein sequence ID" value="GFD10513.1"/>
    <property type="molecule type" value="Genomic_DNA"/>
</dbReference>
<sequence>VDFVALMWEDFMYQADNREISSSRKEYMPYRRFTKVIINHFISKDTTIYMRNRINLHTIRNDSLLGTLKFVSKTKDCQQYGALIHDDMINKDVKDAKAYKTYYDFATGKDTPKKARKFKKVASPSRKLSLILEEEPAEKPKRAKKLDKKSTTMPTAGITIRDTPSESVPRSKHQLKLIEEKAWIYFMMWHYLKLLSSRKASWKLISFMQVAQVM</sequence>
<feature type="non-terminal residue" evidence="2">
    <location>
        <position position="1"/>
    </location>
</feature>
<feature type="region of interest" description="Disordered" evidence="1">
    <location>
        <begin position="134"/>
        <end position="167"/>
    </location>
</feature>
<gene>
    <name evidence="2" type="ORF">Tci_882482</name>
</gene>
<protein>
    <submittedName>
        <fullName evidence="2">Uncharacterized protein</fullName>
    </submittedName>
</protein>
<proteinExistence type="predicted"/>
<accession>A0A699TL65</accession>
<reference evidence="2" key="1">
    <citation type="journal article" date="2019" name="Sci. Rep.">
        <title>Draft genome of Tanacetum cinerariifolium, the natural source of mosquito coil.</title>
        <authorList>
            <person name="Yamashiro T."/>
            <person name="Shiraishi A."/>
            <person name="Satake H."/>
            <person name="Nakayama K."/>
        </authorList>
    </citation>
    <scope>NUCLEOTIDE SEQUENCE</scope>
</reference>
<name>A0A699TL65_TANCI</name>
<evidence type="ECO:0000256" key="1">
    <source>
        <dbReference type="SAM" id="MobiDB-lite"/>
    </source>
</evidence>